<feature type="compositionally biased region" description="Low complexity" evidence="1">
    <location>
        <begin position="33"/>
        <end position="64"/>
    </location>
</feature>
<dbReference type="AlphaFoldDB" id="A0A2K8PHX3"/>
<evidence type="ECO:0000313" key="3">
    <source>
        <dbReference type="EMBL" id="ATZ26319.1"/>
    </source>
</evidence>
<evidence type="ECO:0000256" key="2">
    <source>
        <dbReference type="SAM" id="SignalP"/>
    </source>
</evidence>
<dbReference type="OrthoDB" id="3745543at2"/>
<evidence type="ECO:0000313" key="4">
    <source>
        <dbReference type="Proteomes" id="UP000231791"/>
    </source>
</evidence>
<dbReference type="EMBL" id="CP024985">
    <property type="protein sequence ID" value="ATZ26319.1"/>
    <property type="molecule type" value="Genomic_DNA"/>
</dbReference>
<dbReference type="RefSeq" id="WP_030231883.1">
    <property type="nucleotide sequence ID" value="NZ_CP024985.1"/>
</dbReference>
<keyword evidence="4" id="KW-1185">Reference proteome</keyword>
<protein>
    <submittedName>
        <fullName evidence="3">Uncharacterized protein</fullName>
    </submittedName>
</protein>
<proteinExistence type="predicted"/>
<dbReference type="PROSITE" id="PS51257">
    <property type="entry name" value="PROKAR_LIPOPROTEIN"/>
    <property type="match status" value="1"/>
</dbReference>
<reference evidence="3 4" key="1">
    <citation type="submission" date="2017-11" db="EMBL/GenBank/DDBJ databases">
        <title>Complete genome sequence of Streptomyces lavendulae subsp. lavendulae CCM 3239 (formerly 'Streptomyces aureofaciens CCM 3239'), the producer of the angucycline-type antibiotic auricin.</title>
        <authorList>
            <person name="Busche T."/>
            <person name="Novakova R."/>
            <person name="Al'Dilaimi A."/>
            <person name="Homerova D."/>
            <person name="Feckova L."/>
            <person name="Rezuchova B."/>
            <person name="Mingyar E."/>
            <person name="Csolleiova D."/>
            <person name="Bekeova C."/>
            <person name="Winkler A."/>
            <person name="Sevcikova B."/>
            <person name="Kalinowski J."/>
            <person name="Kormanec J."/>
            <person name="Ruckert C."/>
        </authorList>
    </citation>
    <scope>NUCLEOTIDE SEQUENCE [LARGE SCALE GENOMIC DNA]</scope>
    <source>
        <strain evidence="3 4">CCM 3239</strain>
    </source>
</reference>
<sequence>MRSRTKTSAAALAATALIGAGLTACVPGGGAGRAASVGREARAAQAPSPSAPDGAPAPARSGGPLTERSGQEILTEAYETTRKAESAHVTAKVDYQGKPMQIDLSLDKKGNCNGAVRLDGMGRLDIIKSSELVHFRGDAAYWRGAARQRNTPQKQTDQMVAALADRWVKVPVSDPRAASMTGSCDLDKLTGDFGKGSPLARKGQTTTVDGKPALAVTSPSRQGTQTDYVATEGKPYVLKSAVSGDAPGEALFSAFDVPVDTASPQDSDVLDLSKIGGPAGEAV</sequence>
<feature type="signal peptide" evidence="2">
    <location>
        <begin position="1"/>
        <end position="24"/>
    </location>
</feature>
<accession>A0A2K8PHX3</accession>
<feature type="region of interest" description="Disordered" evidence="1">
    <location>
        <begin position="29"/>
        <end position="69"/>
    </location>
</feature>
<dbReference type="Proteomes" id="UP000231791">
    <property type="component" value="Chromosome"/>
</dbReference>
<dbReference type="Gene3D" id="2.50.20.20">
    <property type="match status" value="1"/>
</dbReference>
<name>A0A2K8PHX3_STRLA</name>
<gene>
    <name evidence="3" type="ORF">SLAV_22525</name>
</gene>
<evidence type="ECO:0000256" key="1">
    <source>
        <dbReference type="SAM" id="MobiDB-lite"/>
    </source>
</evidence>
<feature type="chain" id="PRO_5044297547" evidence="2">
    <location>
        <begin position="25"/>
        <end position="283"/>
    </location>
</feature>
<keyword evidence="2" id="KW-0732">Signal</keyword>
<feature type="region of interest" description="Disordered" evidence="1">
    <location>
        <begin position="262"/>
        <end position="283"/>
    </location>
</feature>
<dbReference type="KEGG" id="slx:SLAV_22525"/>
<organism evidence="3 4">
    <name type="scientific">Streptomyces lavendulae subsp. lavendulae</name>
    <dbReference type="NCBI Taxonomy" id="58340"/>
    <lineage>
        <taxon>Bacteria</taxon>
        <taxon>Bacillati</taxon>
        <taxon>Actinomycetota</taxon>
        <taxon>Actinomycetes</taxon>
        <taxon>Kitasatosporales</taxon>
        <taxon>Streptomycetaceae</taxon>
        <taxon>Streptomyces</taxon>
    </lineage>
</organism>
<dbReference type="GeneID" id="49385529"/>